<sequence length="504" mass="59980">MHNIREEETPRPIIYIDETWVNHNHSRKYIWTDSSSSGGLKVPIKVPRLIVCHAGSSNYGFIEGAKMVFQASNNGDYHQQMNSDVFKEWFIDLLRSLEESCVIVMDNASYHSRVFEKIPTTNSRKSEIVSWLASKEIPHDPQKSVPELLQIVDKYKGLFPKVYELDNIAAEMGHEVVRLPPYHCQYNPIELIWATVKGEVAEKNKTFKIKDVRMLLEEALDRDDKLNKGNDENELEDKLVKDYFDEKLNEVELDADYDDKLDEDYDNELDENYDKLDQDYNDKFDEDYDNELDENYDKLDQDYNDKFDEDYDNELDENYDKLDQDYNDKFDEDYDNELDENYDKLDQDYNDKFDEDYDNELDENYDKLDADYDDKLDEDYDNELDENYDKLDQDYNKFDEDYHELDEDYDKFDEYDDKRDETMVTSMETIVTTPAAYEVRSVIKFLNAQGIAPIEIDRQLCQVYGPNVMSKQMQQRIICLPIDLAQLTINFNRRYALCIQKLYH</sequence>
<feature type="region of interest" description="Disordered" evidence="1">
    <location>
        <begin position="258"/>
        <end position="288"/>
    </location>
</feature>
<evidence type="ECO:0000259" key="2">
    <source>
        <dbReference type="Pfam" id="PF13358"/>
    </source>
</evidence>
<feature type="compositionally biased region" description="Basic and acidic residues" evidence="1">
    <location>
        <begin position="272"/>
        <end position="283"/>
    </location>
</feature>
<proteinExistence type="predicted"/>
<gene>
    <name evidence="3" type="ORF">ANN_19966</name>
</gene>
<accession>A0ABQ8SBB5</accession>
<dbReference type="InterPro" id="IPR036397">
    <property type="entry name" value="RNaseH_sf"/>
</dbReference>
<comment type="caution">
    <text evidence="3">The sequence shown here is derived from an EMBL/GenBank/DDBJ whole genome shotgun (WGS) entry which is preliminary data.</text>
</comment>
<keyword evidence="4" id="KW-1185">Reference proteome</keyword>
<evidence type="ECO:0000313" key="3">
    <source>
        <dbReference type="EMBL" id="KAJ4431369.1"/>
    </source>
</evidence>
<dbReference type="Gene3D" id="3.30.420.10">
    <property type="entry name" value="Ribonuclease H-like superfamily/Ribonuclease H"/>
    <property type="match status" value="1"/>
</dbReference>
<dbReference type="EMBL" id="JAJSOF020000031">
    <property type="protein sequence ID" value="KAJ4431369.1"/>
    <property type="molecule type" value="Genomic_DNA"/>
</dbReference>
<protein>
    <recommendedName>
        <fullName evidence="2">Tc1-like transposase DDE domain-containing protein</fullName>
    </recommendedName>
</protein>
<dbReference type="Pfam" id="PF13358">
    <property type="entry name" value="DDE_3"/>
    <property type="match status" value="1"/>
</dbReference>
<feature type="domain" description="Tc1-like transposase DDE" evidence="2">
    <location>
        <begin position="13"/>
        <end position="207"/>
    </location>
</feature>
<dbReference type="Proteomes" id="UP001148838">
    <property type="component" value="Unassembled WGS sequence"/>
</dbReference>
<feature type="compositionally biased region" description="Basic and acidic residues" evidence="1">
    <location>
        <begin position="341"/>
        <end position="352"/>
    </location>
</feature>
<feature type="region of interest" description="Disordered" evidence="1">
    <location>
        <begin position="340"/>
        <end position="373"/>
    </location>
</feature>
<dbReference type="PANTHER" id="PTHR33939:SF1">
    <property type="entry name" value="DUF4371 DOMAIN-CONTAINING PROTEIN"/>
    <property type="match status" value="1"/>
</dbReference>
<organism evidence="3 4">
    <name type="scientific">Periplaneta americana</name>
    <name type="common">American cockroach</name>
    <name type="synonym">Blatta americana</name>
    <dbReference type="NCBI Taxonomy" id="6978"/>
    <lineage>
        <taxon>Eukaryota</taxon>
        <taxon>Metazoa</taxon>
        <taxon>Ecdysozoa</taxon>
        <taxon>Arthropoda</taxon>
        <taxon>Hexapoda</taxon>
        <taxon>Insecta</taxon>
        <taxon>Pterygota</taxon>
        <taxon>Neoptera</taxon>
        <taxon>Polyneoptera</taxon>
        <taxon>Dictyoptera</taxon>
        <taxon>Blattodea</taxon>
        <taxon>Blattoidea</taxon>
        <taxon>Blattidae</taxon>
        <taxon>Blattinae</taxon>
        <taxon>Periplaneta</taxon>
    </lineage>
</organism>
<dbReference type="InterPro" id="IPR038717">
    <property type="entry name" value="Tc1-like_DDE_dom"/>
</dbReference>
<name>A0ABQ8SBB5_PERAM</name>
<evidence type="ECO:0000256" key="1">
    <source>
        <dbReference type="SAM" id="MobiDB-lite"/>
    </source>
</evidence>
<evidence type="ECO:0000313" key="4">
    <source>
        <dbReference type="Proteomes" id="UP001148838"/>
    </source>
</evidence>
<reference evidence="3 4" key="1">
    <citation type="journal article" date="2022" name="Allergy">
        <title>Genome assembly and annotation of Periplaneta americana reveal a comprehensive cockroach allergen profile.</title>
        <authorList>
            <person name="Wang L."/>
            <person name="Xiong Q."/>
            <person name="Saelim N."/>
            <person name="Wang L."/>
            <person name="Nong W."/>
            <person name="Wan A.T."/>
            <person name="Shi M."/>
            <person name="Liu X."/>
            <person name="Cao Q."/>
            <person name="Hui J.H.L."/>
            <person name="Sookrung N."/>
            <person name="Leung T.F."/>
            <person name="Tungtrongchitr A."/>
            <person name="Tsui S.K.W."/>
        </authorList>
    </citation>
    <scope>NUCLEOTIDE SEQUENCE [LARGE SCALE GENOMIC DNA]</scope>
    <source>
        <strain evidence="3">PWHHKU_190912</strain>
    </source>
</reference>
<dbReference type="PANTHER" id="PTHR33939">
    <property type="entry name" value="PROTEIN CBG22215"/>
    <property type="match status" value="1"/>
</dbReference>
<feature type="compositionally biased region" description="Acidic residues" evidence="1">
    <location>
        <begin position="353"/>
        <end position="363"/>
    </location>
</feature>
<feature type="compositionally biased region" description="Acidic residues" evidence="1">
    <location>
        <begin position="258"/>
        <end position="271"/>
    </location>
</feature>